<dbReference type="Pfam" id="PF08387">
    <property type="entry name" value="FBD"/>
    <property type="match status" value="1"/>
</dbReference>
<dbReference type="EMBL" id="QPKB01000008">
    <property type="protein sequence ID" value="RWR91320.1"/>
    <property type="molecule type" value="Genomic_DNA"/>
</dbReference>
<dbReference type="PROSITE" id="PS50181">
    <property type="entry name" value="FBOX"/>
    <property type="match status" value="1"/>
</dbReference>
<dbReference type="SMART" id="SM00579">
    <property type="entry name" value="FBD"/>
    <property type="match status" value="1"/>
</dbReference>
<dbReference type="AlphaFoldDB" id="A0A443PKN6"/>
<protein>
    <submittedName>
        <fullName evidence="2">F-box/LRR-repeat-like protein</fullName>
    </submittedName>
</protein>
<comment type="caution">
    <text evidence="2">The sequence shown here is derived from an EMBL/GenBank/DDBJ whole genome shotgun (WGS) entry which is preliminary data.</text>
</comment>
<sequence>MKNTTEFEALEAAMEKKKRIQDLEVAVPMINKKNRINHQEQEEVDRITQLPDHIIHHILSLMPLKSAVRTSILSNTWKDLWKPMWVNTTILDFGADFAGDKPFYLLSHIINRLLQLLQTGNNKTIDIFRLYFDPQVQFLPNIQHWIEFAVQNGVKELDLDFTLETFELFFDVVQSRYELPPCLVSCDSMAVLRLGGYSFELPRGFRGFGSLRALHLTRVRIAHHVLDEMLLKCPMLEEFSLVDCCGSCSFLFSAADLKIKSFTLMDCHGAKKVGVFVSRLAHLQILRTCLLPDFYVLELEIAPVNFPITLPNLIELQLGVCDQYPGGLIAFFRYWNFPCLEKLMLEWIPPFCTWMDWTEESSGCVFHRLKTITLNGFYGSAWQMMVVKFLLKKAVILETMVLVTPKEGIDAYQSDESLSQAKPNVALLHEQLLPLPKVSTNARIVLHEHSEDDNSLFCTHDRFIL</sequence>
<dbReference type="Gene3D" id="3.80.10.10">
    <property type="entry name" value="Ribonuclease Inhibitor"/>
    <property type="match status" value="1"/>
</dbReference>
<accession>A0A443PKN6</accession>
<dbReference type="InterPro" id="IPR032675">
    <property type="entry name" value="LRR_dom_sf"/>
</dbReference>
<gene>
    <name evidence="2" type="ORF">CKAN_02047000</name>
</gene>
<dbReference type="CDD" id="cd22160">
    <property type="entry name" value="F-box_AtFBL13-like"/>
    <property type="match status" value="1"/>
</dbReference>
<organism evidence="2 3">
    <name type="scientific">Cinnamomum micranthum f. kanehirae</name>
    <dbReference type="NCBI Taxonomy" id="337451"/>
    <lineage>
        <taxon>Eukaryota</taxon>
        <taxon>Viridiplantae</taxon>
        <taxon>Streptophyta</taxon>
        <taxon>Embryophyta</taxon>
        <taxon>Tracheophyta</taxon>
        <taxon>Spermatophyta</taxon>
        <taxon>Magnoliopsida</taxon>
        <taxon>Magnoliidae</taxon>
        <taxon>Laurales</taxon>
        <taxon>Lauraceae</taxon>
        <taxon>Cinnamomum</taxon>
    </lineage>
</organism>
<dbReference type="InterPro" id="IPR053781">
    <property type="entry name" value="F-box_AtFBL13-like"/>
</dbReference>
<proteinExistence type="predicted"/>
<dbReference type="SUPFAM" id="SSF81383">
    <property type="entry name" value="F-box domain"/>
    <property type="match status" value="1"/>
</dbReference>
<dbReference type="SUPFAM" id="SSF52047">
    <property type="entry name" value="RNI-like"/>
    <property type="match status" value="1"/>
</dbReference>
<dbReference type="InterPro" id="IPR001810">
    <property type="entry name" value="F-box_dom"/>
</dbReference>
<evidence type="ECO:0000313" key="2">
    <source>
        <dbReference type="EMBL" id="RWR91320.1"/>
    </source>
</evidence>
<name>A0A443PKN6_9MAGN</name>
<dbReference type="Gene3D" id="1.20.1280.50">
    <property type="match status" value="1"/>
</dbReference>
<dbReference type="InterPro" id="IPR036047">
    <property type="entry name" value="F-box-like_dom_sf"/>
</dbReference>
<dbReference type="STRING" id="337451.A0A443PKN6"/>
<reference evidence="2 3" key="1">
    <citation type="journal article" date="2019" name="Nat. Plants">
        <title>Stout camphor tree genome fills gaps in understanding of flowering plant genome evolution.</title>
        <authorList>
            <person name="Chaw S.M."/>
            <person name="Liu Y.C."/>
            <person name="Wu Y.W."/>
            <person name="Wang H.Y."/>
            <person name="Lin C.I."/>
            <person name="Wu C.S."/>
            <person name="Ke H.M."/>
            <person name="Chang L.Y."/>
            <person name="Hsu C.Y."/>
            <person name="Yang H.T."/>
            <person name="Sudianto E."/>
            <person name="Hsu M.H."/>
            <person name="Wu K.P."/>
            <person name="Wang L.N."/>
            <person name="Leebens-Mack J.H."/>
            <person name="Tsai I.J."/>
        </authorList>
    </citation>
    <scope>NUCLEOTIDE SEQUENCE [LARGE SCALE GENOMIC DNA]</scope>
    <source>
        <strain evidence="3">cv. Chaw 1501</strain>
        <tissue evidence="2">Young leaves</tissue>
    </source>
</reference>
<evidence type="ECO:0000313" key="3">
    <source>
        <dbReference type="Proteomes" id="UP000283530"/>
    </source>
</evidence>
<dbReference type="Proteomes" id="UP000283530">
    <property type="component" value="Unassembled WGS sequence"/>
</dbReference>
<dbReference type="InterPro" id="IPR053772">
    <property type="entry name" value="At1g61320/At1g61330-like"/>
</dbReference>
<evidence type="ECO:0000259" key="1">
    <source>
        <dbReference type="PROSITE" id="PS50181"/>
    </source>
</evidence>
<keyword evidence="3" id="KW-1185">Reference proteome</keyword>
<dbReference type="PANTHER" id="PTHR34145">
    <property type="entry name" value="OS02G0105600 PROTEIN"/>
    <property type="match status" value="1"/>
</dbReference>
<dbReference type="Pfam" id="PF00646">
    <property type="entry name" value="F-box"/>
    <property type="match status" value="1"/>
</dbReference>
<dbReference type="InterPro" id="IPR055411">
    <property type="entry name" value="LRR_FXL15/At3g58940/PEG3-like"/>
</dbReference>
<dbReference type="OrthoDB" id="673865at2759"/>
<feature type="domain" description="F-box" evidence="1">
    <location>
        <begin position="44"/>
        <end position="88"/>
    </location>
</feature>
<dbReference type="Pfam" id="PF24758">
    <property type="entry name" value="LRR_At5g56370"/>
    <property type="match status" value="1"/>
</dbReference>
<dbReference type="InterPro" id="IPR006566">
    <property type="entry name" value="FBD"/>
</dbReference>
<dbReference type="PANTHER" id="PTHR34145:SF28">
    <property type="entry name" value="F-BOX DOMAIN-CONTAINING PROTEIN"/>
    <property type="match status" value="1"/>
</dbReference>